<name>A0AAE9BSS7_9CAUD</name>
<dbReference type="EMBL" id="MZ868713">
    <property type="protein sequence ID" value="UAW53581.1"/>
    <property type="molecule type" value="Genomic_DNA"/>
</dbReference>
<feature type="region of interest" description="Disordered" evidence="1">
    <location>
        <begin position="67"/>
        <end position="86"/>
    </location>
</feature>
<sequence length="86" mass="9663">MKTLFVLVSNGGDGSYYPHYTLNAKYIQHLEDKYESGEYDCEDLGCDGDGFHYDTLQVPDDFTLTNNGGDIAEGWVPGQDEDEEDE</sequence>
<protein>
    <submittedName>
        <fullName evidence="2">Uncharacterized protein</fullName>
    </submittedName>
</protein>
<evidence type="ECO:0000313" key="3">
    <source>
        <dbReference type="Proteomes" id="UP000828763"/>
    </source>
</evidence>
<keyword evidence="3" id="KW-1185">Reference proteome</keyword>
<gene>
    <name evidence="2" type="ORF">psageK4e_133</name>
</gene>
<evidence type="ECO:0000313" key="2">
    <source>
        <dbReference type="EMBL" id="UAW53581.1"/>
    </source>
</evidence>
<accession>A0AAE9BSS7</accession>
<evidence type="ECO:0000256" key="1">
    <source>
        <dbReference type="SAM" id="MobiDB-lite"/>
    </source>
</evidence>
<dbReference type="Proteomes" id="UP000828763">
    <property type="component" value="Segment"/>
</dbReference>
<proteinExistence type="predicted"/>
<reference evidence="2 3" key="1">
    <citation type="submission" date="2021-08" db="EMBL/GenBank/DDBJ databases">
        <authorList>
            <person name="Martino G."/>
            <person name="Holtappels D."/>
            <person name="Wagemans J."/>
            <person name="Lavigne R."/>
            <person name="Turina M."/>
            <person name="Ciuffo M."/>
        </authorList>
    </citation>
    <scope>NUCLEOTIDE SEQUENCE [LARGE SCALE GENOMIC DNA]</scope>
</reference>
<organism evidence="2 3">
    <name type="scientific">Pseudomonas phage psageK4e</name>
    <dbReference type="NCBI Taxonomy" id="2875723"/>
    <lineage>
        <taxon>Viruses</taxon>
        <taxon>Duplodnaviria</taxon>
        <taxon>Heunggongvirae</taxon>
        <taxon>Uroviricota</taxon>
        <taxon>Caudoviricetes</taxon>
        <taxon>Vandenendeviridae</taxon>
        <taxon>Gorskivirinae</taxon>
        <taxon>Otagovirus</taxon>
        <taxon>Otagovirus psagek4e</taxon>
    </lineage>
</organism>